<dbReference type="SUPFAM" id="SSF51419">
    <property type="entry name" value="PLP-binding barrel"/>
    <property type="match status" value="1"/>
</dbReference>
<keyword evidence="10" id="KW-1185">Reference proteome</keyword>
<dbReference type="FunFam" id="3.20.20.10:FF:000002">
    <property type="entry name" value="Alanine racemase"/>
    <property type="match status" value="1"/>
</dbReference>
<dbReference type="InterPro" id="IPR001608">
    <property type="entry name" value="Ala_racemase_N"/>
</dbReference>
<dbReference type="Pfam" id="PF01168">
    <property type="entry name" value="Ala_racemase_N"/>
    <property type="match status" value="1"/>
</dbReference>
<dbReference type="SUPFAM" id="SSF50621">
    <property type="entry name" value="Alanine racemase C-terminal domain-like"/>
    <property type="match status" value="1"/>
</dbReference>
<dbReference type="AlphaFoldDB" id="A0A3S6QTZ8"/>
<proteinExistence type="inferred from homology"/>
<evidence type="ECO:0000256" key="5">
    <source>
        <dbReference type="HAMAP-Rule" id="MF_01201"/>
    </source>
</evidence>
<dbReference type="Gene3D" id="2.40.37.10">
    <property type="entry name" value="Lyase, Ornithine Decarboxylase, Chain A, domain 1"/>
    <property type="match status" value="1"/>
</dbReference>
<dbReference type="GO" id="GO:0008784">
    <property type="term" value="F:alanine racemase activity"/>
    <property type="evidence" value="ECO:0007669"/>
    <property type="project" value="UniProtKB-UniRule"/>
</dbReference>
<gene>
    <name evidence="9" type="ORF">BSQ50_01935</name>
</gene>
<dbReference type="EMBL" id="CP018180">
    <property type="protein sequence ID" value="AUJ31430.1"/>
    <property type="molecule type" value="Genomic_DNA"/>
</dbReference>
<comment type="catalytic activity">
    <reaction evidence="1 5">
        <text>L-alanine = D-alanine</text>
        <dbReference type="Rhea" id="RHEA:20249"/>
        <dbReference type="ChEBI" id="CHEBI:57416"/>
        <dbReference type="ChEBI" id="CHEBI:57972"/>
        <dbReference type="EC" id="5.1.1.1"/>
    </reaction>
</comment>
<feature type="active site" description="Proton acceptor; specific for D-alanine" evidence="5">
    <location>
        <position position="40"/>
    </location>
</feature>
<dbReference type="InterPro" id="IPR020622">
    <property type="entry name" value="Ala_racemase_pyridoxalP-BS"/>
</dbReference>
<evidence type="ECO:0000313" key="10">
    <source>
        <dbReference type="Proteomes" id="UP000324497"/>
    </source>
</evidence>
<evidence type="ECO:0000256" key="6">
    <source>
        <dbReference type="PIRSR" id="PIRSR600821-50"/>
    </source>
</evidence>
<feature type="binding site" evidence="5 7">
    <location>
        <position position="138"/>
    </location>
    <ligand>
        <name>substrate</name>
    </ligand>
</feature>
<evidence type="ECO:0000256" key="1">
    <source>
        <dbReference type="ARBA" id="ARBA00000316"/>
    </source>
</evidence>
<comment type="cofactor">
    <cofactor evidence="2 5 6">
        <name>pyridoxal 5'-phosphate</name>
        <dbReference type="ChEBI" id="CHEBI:597326"/>
    </cofactor>
</comment>
<comment type="function">
    <text evidence="5">Catalyzes the interconversion of L-alanine and D-alanine. May also act on other amino acids.</text>
</comment>
<sequence length="372" mass="40504">MVEAWHRPTKAIIDLNAIKENIKLEKKLLKKGQQLFAVVKANAYGHGLIPVAMAAQTAGVEGFCVAVIDEGLALRRAGLTKPILILGVNPAELAPLMAANHLSVAVDSLEFLKQSERLLHSEHLKLAVHLALDTGMSRIGFKTTVDLQNAVNFLRTHPAEFEFQGIFTHFATADAATDGYYQQQLKKFQQLLAVVNPLPPYVHVANSAASLWHQACGGNMIRFGISMYGLNPSGNVLAMPAPFKPALSLISQLVAVRVVNAGESVGYGKTYTAQKKEWIGTVPLGYADGWLRRMQGSKVLVNGKKCEIVGRVCMDQIMVRLPEQLPVGTKVTLIGSEGSLQITAQEVANYAQTIHYEVLCGISARVPREYID</sequence>
<evidence type="ECO:0000313" key="9">
    <source>
        <dbReference type="EMBL" id="AUJ31430.1"/>
    </source>
</evidence>
<dbReference type="GO" id="GO:0005829">
    <property type="term" value="C:cytosol"/>
    <property type="evidence" value="ECO:0007669"/>
    <property type="project" value="TreeGrafter"/>
</dbReference>
<evidence type="ECO:0000256" key="4">
    <source>
        <dbReference type="ARBA" id="ARBA00023235"/>
    </source>
</evidence>
<dbReference type="PANTHER" id="PTHR30511">
    <property type="entry name" value="ALANINE RACEMASE"/>
    <property type="match status" value="1"/>
</dbReference>
<dbReference type="KEGG" id="lng:BSQ50_01935"/>
<dbReference type="FunFam" id="2.40.37.10:FF:000006">
    <property type="entry name" value="Alanine racemase"/>
    <property type="match status" value="1"/>
</dbReference>
<protein>
    <recommendedName>
        <fullName evidence="5">Alanine racemase</fullName>
        <ecNumber evidence="5">5.1.1.1</ecNumber>
    </recommendedName>
</protein>
<dbReference type="RefSeq" id="WP_148126276.1">
    <property type="nucleotide sequence ID" value="NZ_CP018180.1"/>
</dbReference>
<dbReference type="Gene3D" id="3.20.20.10">
    <property type="entry name" value="Alanine racemase"/>
    <property type="match status" value="1"/>
</dbReference>
<dbReference type="Pfam" id="PF00842">
    <property type="entry name" value="Ala_racemase_C"/>
    <property type="match status" value="1"/>
</dbReference>
<dbReference type="SMART" id="SM01005">
    <property type="entry name" value="Ala_racemase_C"/>
    <property type="match status" value="1"/>
</dbReference>
<comment type="similarity">
    <text evidence="5">Belongs to the alanine racemase family.</text>
</comment>
<dbReference type="InterPro" id="IPR029066">
    <property type="entry name" value="PLP-binding_barrel"/>
</dbReference>
<keyword evidence="3 5" id="KW-0663">Pyridoxal phosphate</keyword>
<dbReference type="PRINTS" id="PR00992">
    <property type="entry name" value="ALARACEMASE"/>
</dbReference>
<dbReference type="GO" id="GO:0009252">
    <property type="term" value="P:peptidoglycan biosynthetic process"/>
    <property type="evidence" value="ECO:0007669"/>
    <property type="project" value="TreeGrafter"/>
</dbReference>
<dbReference type="InterPro" id="IPR000821">
    <property type="entry name" value="Ala_racemase"/>
</dbReference>
<dbReference type="NCBIfam" id="TIGR00492">
    <property type="entry name" value="alr"/>
    <property type="match status" value="1"/>
</dbReference>
<dbReference type="UniPathway" id="UPA00042">
    <property type="reaction ID" value="UER00497"/>
</dbReference>
<dbReference type="GO" id="GO:0030632">
    <property type="term" value="P:D-alanine biosynthetic process"/>
    <property type="evidence" value="ECO:0007669"/>
    <property type="project" value="UniProtKB-UniRule"/>
</dbReference>
<evidence type="ECO:0000256" key="7">
    <source>
        <dbReference type="PIRSR" id="PIRSR600821-52"/>
    </source>
</evidence>
<feature type="domain" description="Alanine racemase C-terminal" evidence="8">
    <location>
        <begin position="246"/>
        <end position="371"/>
    </location>
</feature>
<dbReference type="CDD" id="cd00430">
    <property type="entry name" value="PLPDE_III_AR"/>
    <property type="match status" value="1"/>
</dbReference>
<dbReference type="Proteomes" id="UP000324497">
    <property type="component" value="Chromosome"/>
</dbReference>
<organism evidence="9 10">
    <name type="scientific">Liquorilactobacillus nagelii</name>
    <dbReference type="NCBI Taxonomy" id="82688"/>
    <lineage>
        <taxon>Bacteria</taxon>
        <taxon>Bacillati</taxon>
        <taxon>Bacillota</taxon>
        <taxon>Bacilli</taxon>
        <taxon>Lactobacillales</taxon>
        <taxon>Lactobacillaceae</taxon>
        <taxon>Liquorilactobacillus</taxon>
    </lineage>
</organism>
<dbReference type="GO" id="GO:0030170">
    <property type="term" value="F:pyridoxal phosphate binding"/>
    <property type="evidence" value="ECO:0007669"/>
    <property type="project" value="UniProtKB-UniRule"/>
</dbReference>
<dbReference type="EC" id="5.1.1.1" evidence="5"/>
<dbReference type="InterPro" id="IPR009006">
    <property type="entry name" value="Ala_racemase/Decarboxylase_C"/>
</dbReference>
<evidence type="ECO:0000256" key="3">
    <source>
        <dbReference type="ARBA" id="ARBA00022898"/>
    </source>
</evidence>
<dbReference type="HAMAP" id="MF_01201">
    <property type="entry name" value="Ala_racemase"/>
    <property type="match status" value="1"/>
</dbReference>
<dbReference type="InterPro" id="IPR011079">
    <property type="entry name" value="Ala_racemase_C"/>
</dbReference>
<dbReference type="PANTHER" id="PTHR30511:SF0">
    <property type="entry name" value="ALANINE RACEMASE, CATABOLIC-RELATED"/>
    <property type="match status" value="1"/>
</dbReference>
<comment type="pathway">
    <text evidence="5">Amino-acid biosynthesis; D-alanine biosynthesis; D-alanine from L-alanine: step 1/1.</text>
</comment>
<feature type="active site" description="Proton acceptor; specific for L-alanine" evidence="5">
    <location>
        <position position="267"/>
    </location>
</feature>
<evidence type="ECO:0000256" key="2">
    <source>
        <dbReference type="ARBA" id="ARBA00001933"/>
    </source>
</evidence>
<feature type="binding site" evidence="5 7">
    <location>
        <position position="314"/>
    </location>
    <ligand>
        <name>substrate</name>
    </ligand>
</feature>
<keyword evidence="4 5" id="KW-0413">Isomerase</keyword>
<dbReference type="PROSITE" id="PS00395">
    <property type="entry name" value="ALANINE_RACEMASE"/>
    <property type="match status" value="1"/>
</dbReference>
<accession>A0A3S6QTZ8</accession>
<feature type="modified residue" description="N6-(pyridoxal phosphate)lysine" evidence="5 6">
    <location>
        <position position="40"/>
    </location>
</feature>
<name>A0A3S6QTZ8_9LACO</name>
<evidence type="ECO:0000259" key="8">
    <source>
        <dbReference type="SMART" id="SM01005"/>
    </source>
</evidence>
<reference evidence="9 10" key="1">
    <citation type="submission" date="2016-11" db="EMBL/GenBank/DDBJ databases">
        <title>Interaction between Lactobacillus species and yeast in water kefir.</title>
        <authorList>
            <person name="Behr J."/>
            <person name="Xu D."/>
            <person name="Vogel R.F."/>
        </authorList>
    </citation>
    <scope>NUCLEOTIDE SEQUENCE [LARGE SCALE GENOMIC DNA]</scope>
    <source>
        <strain evidence="9 10">TMW 1.1827</strain>
    </source>
</reference>